<name>A0A8J9YP02_BRALA</name>
<dbReference type="SMART" id="SM00208">
    <property type="entry name" value="TNFR"/>
    <property type="match status" value="2"/>
</dbReference>
<feature type="compositionally biased region" description="Basic and acidic residues" evidence="5">
    <location>
        <begin position="227"/>
        <end position="236"/>
    </location>
</feature>
<evidence type="ECO:0000256" key="5">
    <source>
        <dbReference type="SAM" id="MobiDB-lite"/>
    </source>
</evidence>
<dbReference type="GO" id="GO:0008201">
    <property type="term" value="F:heparin binding"/>
    <property type="evidence" value="ECO:0007669"/>
    <property type="project" value="TreeGrafter"/>
</dbReference>
<feature type="compositionally biased region" description="Basic and acidic residues" evidence="5">
    <location>
        <begin position="134"/>
        <end position="146"/>
    </location>
</feature>
<feature type="compositionally biased region" description="Basic residues" evidence="5">
    <location>
        <begin position="122"/>
        <end position="133"/>
    </location>
</feature>
<keyword evidence="2 4" id="KW-1015">Disulfide bond</keyword>
<evidence type="ECO:0000259" key="7">
    <source>
        <dbReference type="PROSITE" id="PS50050"/>
    </source>
</evidence>
<reference evidence="8" key="1">
    <citation type="submission" date="2022-01" db="EMBL/GenBank/DDBJ databases">
        <authorList>
            <person name="Braso-Vives M."/>
        </authorList>
    </citation>
    <scope>NUCLEOTIDE SEQUENCE</scope>
</reference>
<feature type="disulfide bond" evidence="4">
    <location>
        <begin position="482"/>
        <end position="495"/>
    </location>
</feature>
<feature type="disulfide bond" evidence="4">
    <location>
        <begin position="413"/>
        <end position="431"/>
    </location>
</feature>
<evidence type="ECO:0000256" key="4">
    <source>
        <dbReference type="PROSITE-ProRule" id="PRU00206"/>
    </source>
</evidence>
<feature type="compositionally biased region" description="Basic and acidic residues" evidence="5">
    <location>
        <begin position="211"/>
        <end position="220"/>
    </location>
</feature>
<dbReference type="Gene3D" id="2.10.50.10">
    <property type="entry name" value="Tumor Necrosis Factor Receptor, subunit A, domain 2"/>
    <property type="match status" value="1"/>
</dbReference>
<dbReference type="PANTHER" id="PTHR24042:SF8">
    <property type="match status" value="1"/>
</dbReference>
<feature type="repeat" description="TNFR-Cys" evidence="4">
    <location>
        <begin position="391"/>
        <end position="431"/>
    </location>
</feature>
<feature type="domain" description="TNFR-Cys" evidence="7">
    <location>
        <begin position="465"/>
        <end position="503"/>
    </location>
</feature>
<dbReference type="GO" id="GO:0005509">
    <property type="term" value="F:calcium ion binding"/>
    <property type="evidence" value="ECO:0007669"/>
    <property type="project" value="InterPro"/>
</dbReference>
<dbReference type="InterPro" id="IPR001368">
    <property type="entry name" value="TNFR/NGFR_Cys_rich_reg"/>
</dbReference>
<accession>A0A8J9YP02</accession>
<feature type="repeat" description="TNFR-Cys" evidence="4">
    <location>
        <begin position="465"/>
        <end position="503"/>
    </location>
</feature>
<comment type="caution">
    <text evidence="4">Lacks conserved residue(s) required for the propagation of feature annotation.</text>
</comment>
<feature type="disulfide bond" evidence="4">
    <location>
        <begin position="410"/>
        <end position="423"/>
    </location>
</feature>
<evidence type="ECO:0000256" key="1">
    <source>
        <dbReference type="ARBA" id="ARBA00022536"/>
    </source>
</evidence>
<dbReference type="PROSITE" id="PS00652">
    <property type="entry name" value="TNFR_NGFR_1"/>
    <property type="match status" value="2"/>
</dbReference>
<dbReference type="InterPro" id="IPR018097">
    <property type="entry name" value="EGF_Ca-bd_CS"/>
</dbReference>
<evidence type="ECO:0000313" key="8">
    <source>
        <dbReference type="EMBL" id="CAH1232651.1"/>
    </source>
</evidence>
<dbReference type="InterPro" id="IPR051586">
    <property type="entry name" value="PKC-binding_NELL"/>
</dbReference>
<dbReference type="InterPro" id="IPR001881">
    <property type="entry name" value="EGF-like_Ca-bd_dom"/>
</dbReference>
<feature type="chain" id="PRO_5035463487" evidence="6">
    <location>
        <begin position="23"/>
        <end position="975"/>
    </location>
</feature>
<dbReference type="Pfam" id="PF00020">
    <property type="entry name" value="TNFR_c6"/>
    <property type="match status" value="1"/>
</dbReference>
<dbReference type="PROSITE" id="PS50050">
    <property type="entry name" value="TNFR_NGFR_2"/>
    <property type="match status" value="2"/>
</dbReference>
<dbReference type="Gene3D" id="2.10.25.10">
    <property type="entry name" value="Laminin"/>
    <property type="match status" value="1"/>
</dbReference>
<dbReference type="SMART" id="SM00179">
    <property type="entry name" value="EGF_CA"/>
    <property type="match status" value="1"/>
</dbReference>
<keyword evidence="3" id="KW-0325">Glycoprotein</keyword>
<feature type="compositionally biased region" description="Acidic residues" evidence="5">
    <location>
        <begin position="147"/>
        <end position="205"/>
    </location>
</feature>
<feature type="domain" description="TNFR-Cys" evidence="7">
    <location>
        <begin position="391"/>
        <end position="431"/>
    </location>
</feature>
<keyword evidence="9" id="KW-1185">Reference proteome</keyword>
<keyword evidence="6" id="KW-0732">Signal</keyword>
<feature type="disulfide bond" evidence="4">
    <location>
        <begin position="485"/>
        <end position="503"/>
    </location>
</feature>
<protein>
    <submittedName>
        <fullName evidence="8">Hypp486 protein</fullName>
    </submittedName>
</protein>
<dbReference type="GO" id="GO:0005615">
    <property type="term" value="C:extracellular space"/>
    <property type="evidence" value="ECO:0007669"/>
    <property type="project" value="TreeGrafter"/>
</dbReference>
<evidence type="ECO:0000256" key="3">
    <source>
        <dbReference type="ARBA" id="ARBA00023180"/>
    </source>
</evidence>
<feature type="disulfide bond" evidence="4">
    <location>
        <begin position="392"/>
        <end position="407"/>
    </location>
</feature>
<dbReference type="PROSITE" id="PS01187">
    <property type="entry name" value="EGF_CA"/>
    <property type="match status" value="1"/>
</dbReference>
<dbReference type="OrthoDB" id="10004184at2759"/>
<evidence type="ECO:0000256" key="2">
    <source>
        <dbReference type="ARBA" id="ARBA00023157"/>
    </source>
</evidence>
<dbReference type="AlphaFoldDB" id="A0A8J9YP02"/>
<evidence type="ECO:0000313" key="9">
    <source>
        <dbReference type="Proteomes" id="UP000838412"/>
    </source>
</evidence>
<feature type="region of interest" description="Disordered" evidence="5">
    <location>
        <begin position="121"/>
        <end position="236"/>
    </location>
</feature>
<sequence length="975" mass="108537">MRILAVVMAAVNVLVAVRSGRASDDVTGESSGQAAGAWTYWGETRGNRLYSSESEHSCGYMIVVPREESQTCPSVAPEWHGVWSRDEPDISKPLVESKGREQREVQMFVADDDALEHGVIEHRRRHSGRHGRHHDYNDRRRDREQPNVDEDFSNVDDSDVDDSDVDDSDVDDSDVDDSDVDDSDVDDSDVDDSDVDDSDDEDSEADQLHPSSHEYEENKHVFSGSGESERIDSRRNDDAIDSLRQERQLRVNRTLRVLILENELLKERIHAKALEMQLLDGRLQAEFHRAEEQIPTGGQGDGSRAGRWERYAGPQEARGRTRKEPLWQKDTVGVLWTGAKAERLSNTIFRQRAEIQAKQSKISKQQEKLSNMIQEAVTQAQLLAHSDVCNECTNTEYCHIMRDDAACVPCSVCPKGYVTKSRCTQTTDVICRDEDECTTRPPVCPSHTMCLNLPGSFLCVAPIKLCPSGNFFNTQTQTCQRCRRCVGASGPIVPCTSTTDVLCSPPVLSRLSATWQGTTEIPPPRMLREVSSGPAVQLRMLPSNHINDSSFSEPLEKTMVQTGESGFVWADYTYPLPYPCKGHMELSLQLGGTYFQSTWLHVGRAVPREGSTRRVSGEAQEGASITAAGRVGAGAPISLRLRDRHGLCPPVMLRRQAMYLRGRNDREMTSFEAPLTSSSVLWLAHATGAVLLTARAKELVQRTGKTEWRLEFKLTTVSDSYILKVVYGDVAVSVGGNVKLSFTQAVYLRGTCINAGISVSIMIRRDKQDIVADKQFVGGIRGEYTSIQVQSHFPIQSSDRIFVVVKAAKRCDVHFYSAMHGLSALNVLWIPHKHSSVLKAQLEHARVLAGLAQSTRLRFTEEINTRPRDVTLLPDGVLSFHSAGRVSMECHLRMLHSCDYAAITVFYRGLAIRDTQPVLRQVQGNTLSRWAGMTVAGTVPVESGSKIHFELSCKRGRVNGVDREFAGLSLVWLPP</sequence>
<gene>
    <name evidence="8" type="primary">Hypp486</name>
    <name evidence="8" type="ORF">BLAG_LOCUS1678</name>
</gene>
<organism evidence="8 9">
    <name type="scientific">Branchiostoma lanceolatum</name>
    <name type="common">Common lancelet</name>
    <name type="synonym">Amphioxus lanceolatum</name>
    <dbReference type="NCBI Taxonomy" id="7740"/>
    <lineage>
        <taxon>Eukaryota</taxon>
        <taxon>Metazoa</taxon>
        <taxon>Chordata</taxon>
        <taxon>Cephalochordata</taxon>
        <taxon>Leptocardii</taxon>
        <taxon>Amphioxiformes</taxon>
        <taxon>Branchiostomatidae</taxon>
        <taxon>Branchiostoma</taxon>
    </lineage>
</organism>
<dbReference type="EMBL" id="OV696686">
    <property type="protein sequence ID" value="CAH1232651.1"/>
    <property type="molecule type" value="Genomic_DNA"/>
</dbReference>
<dbReference type="Pfam" id="PF07645">
    <property type="entry name" value="EGF_CA"/>
    <property type="match status" value="1"/>
</dbReference>
<evidence type="ECO:0000256" key="6">
    <source>
        <dbReference type="SAM" id="SignalP"/>
    </source>
</evidence>
<keyword evidence="1" id="KW-0245">EGF-like domain</keyword>
<dbReference type="Proteomes" id="UP000838412">
    <property type="component" value="Chromosome 1"/>
</dbReference>
<dbReference type="InterPro" id="IPR049883">
    <property type="entry name" value="NOTCH1_EGF-like"/>
</dbReference>
<proteinExistence type="predicted"/>
<feature type="signal peptide" evidence="6">
    <location>
        <begin position="1"/>
        <end position="22"/>
    </location>
</feature>
<dbReference type="PANTHER" id="PTHR24042">
    <property type="entry name" value="NEL HOMOLOG"/>
    <property type="match status" value="1"/>
</dbReference>